<keyword evidence="2" id="KW-1185">Reference proteome</keyword>
<comment type="caution">
    <text evidence="1">The sequence shown here is derived from an EMBL/GenBank/DDBJ whole genome shotgun (WGS) entry which is preliminary data.</text>
</comment>
<accession>A0A317FHA3</accession>
<dbReference type="OrthoDB" id="7828598at2"/>
<protein>
    <submittedName>
        <fullName evidence="1">TetR family transcriptional regulator</fullName>
    </submittedName>
</protein>
<evidence type="ECO:0000313" key="2">
    <source>
        <dbReference type="Proteomes" id="UP000245765"/>
    </source>
</evidence>
<evidence type="ECO:0000313" key="1">
    <source>
        <dbReference type="EMBL" id="PWS36926.1"/>
    </source>
</evidence>
<name>A0A317FHA3_9PROT</name>
<dbReference type="Gene3D" id="1.10.357.10">
    <property type="entry name" value="Tetracycline Repressor, domain 2"/>
    <property type="match status" value="1"/>
</dbReference>
<dbReference type="AlphaFoldDB" id="A0A317FHA3"/>
<sequence length="203" mass="21791">MDTAAPADTALAEALFRVIAAHGWRGVTPGRLSAESGLSGGALVRRFPSRLGLLRLWADVVMEQVEQGTVPGQGGTPRDRLFDVLMRGLDALAPYRAGLTRLMREMYTDAVLYGAIAPLFQRSMERMLDAAEIESGGLKGRLRAAGLTLVWIRVVNAWSKDETEELGPTMATLDRALERAEQAARSFGLAGGDLAPPAMDTPA</sequence>
<dbReference type="SUPFAM" id="SSF46689">
    <property type="entry name" value="Homeodomain-like"/>
    <property type="match status" value="1"/>
</dbReference>
<proteinExistence type="predicted"/>
<gene>
    <name evidence="1" type="ORF">DFH01_08520</name>
</gene>
<dbReference type="Proteomes" id="UP000245765">
    <property type="component" value="Unassembled WGS sequence"/>
</dbReference>
<reference evidence="2" key="1">
    <citation type="submission" date="2018-05" db="EMBL/GenBank/DDBJ databases">
        <authorList>
            <person name="Du Z."/>
            <person name="Wang X."/>
        </authorList>
    </citation>
    <scope>NUCLEOTIDE SEQUENCE [LARGE SCALE GENOMIC DNA]</scope>
    <source>
        <strain evidence="2">CQN31</strain>
    </source>
</reference>
<dbReference type="RefSeq" id="WP_109870037.1">
    <property type="nucleotide sequence ID" value="NZ_QGNA01000002.1"/>
</dbReference>
<dbReference type="InterPro" id="IPR009057">
    <property type="entry name" value="Homeodomain-like_sf"/>
</dbReference>
<dbReference type="EMBL" id="QGNA01000002">
    <property type="protein sequence ID" value="PWS36926.1"/>
    <property type="molecule type" value="Genomic_DNA"/>
</dbReference>
<organism evidence="1 2">
    <name type="scientific">Falsiroseomonas bella</name>
    <dbReference type="NCBI Taxonomy" id="2184016"/>
    <lineage>
        <taxon>Bacteria</taxon>
        <taxon>Pseudomonadati</taxon>
        <taxon>Pseudomonadota</taxon>
        <taxon>Alphaproteobacteria</taxon>
        <taxon>Acetobacterales</taxon>
        <taxon>Roseomonadaceae</taxon>
        <taxon>Falsiroseomonas</taxon>
    </lineage>
</organism>